<dbReference type="GO" id="GO:0042302">
    <property type="term" value="F:structural constituent of cuticle"/>
    <property type="evidence" value="ECO:0007669"/>
    <property type="project" value="UniProtKB-KW"/>
</dbReference>
<dbReference type="AlphaFoldDB" id="A0A915BJ06"/>
<dbReference type="PANTHER" id="PTHR22907">
    <property type="entry name" value="GH04558P"/>
    <property type="match status" value="1"/>
</dbReference>
<evidence type="ECO:0000259" key="10">
    <source>
        <dbReference type="PROSITE" id="PS51034"/>
    </source>
</evidence>
<keyword evidence="11" id="KW-1185">Reference proteome</keyword>
<feature type="compositionally biased region" description="Low complexity" evidence="8">
    <location>
        <begin position="79"/>
        <end position="93"/>
    </location>
</feature>
<accession>A0A915BJ06</accession>
<evidence type="ECO:0000256" key="4">
    <source>
        <dbReference type="ARBA" id="ARBA00022692"/>
    </source>
</evidence>
<sequence>MMQSGQIDEEVDRKLHSSIPVILQRLDEIKKHNDEPVAESQTFDEAFSATNLAKKITRSEDNIANKQIESEEGKTKAVTGSEGSLGLLSTLPEETADGRQHEETTTTPSGERDEEILASELDEAIEEAVMEISRESQTTMQAETENEEKAIGDEIERTIFKEIGNGQSKQNQFTTTFHDMDMLSEQWTTSQTSAVLEFDRTTLEEATEASGSTFPNVEQMQTLSFETPSSTESSTKSSKVSLSIATPEFSTVEMTIEEMRAEMPTTAGLLDTANAAVPQRPETLFPAKAVQEEESEETEGSTERTERTEQASAATATEAPSTIVSSATSEMATAEREEDWTTKPLLTTGADEPNSESTEVATASTFTPATTLSEEEEEHNQGLLSGMEKTSEEAVLSTTEKTVTAELIEGTVSSTMQTEQSVESFTQPSTEAIDETTVVQQIPQRICAMPNDKSDTTKLDVLFLLDTSSSIGEAQFQRALKLVVDTVKEFRNVGPDGIQVSLVQFNHEPYLEFSFRKHNCKPQLLEDIADTTYMKGVSNLGNAINKVAKFGFNKRRGDRPDADNVLVILTDGMSDDKIQQPLQLVRNNGTAVLVIAAIEARPELVRELVGHRESNIFNLSDALDRPLAERLSQRIRESQLDVVAMPPFSSVIMADVTESVTVPSTVLSAVSTETFTTEELPYTVTNEAFATEEHPDATETVGTISEVLTSTTEMRNVSEIMREESVTTTASSEPSTQTVPAEEEDRFLASGGVSSVSVDEATTISATETSVEPEITGGREFSSVQEGKGSTEEAVAFTSEVATTMPSEEGEGTHEAEEITSVKPEEAKPTAEETGFEIEQEGTTFTTEEFPTMSRLATETAGTISEVLTSATEMRTVSEIMREESVTTTASSEPSTQTVPAEEEDRFLASGGVSSVSVDEATTISATETSVEPEITGGREFSSVQEGKGSTEEAVAFTSEVATTMPSEEGEGTHEAEEITSVKPEEAKPIAEETGFEIEQEGTTLTTEEFPTVQPTSTIEQAPMELSEHTSFIGDVSVQCLEDGFNLTLRLPQSFAGMIIVKGHSENEGCYKEVSAIESANSEALRDVSFFVDGHKCAISKVRSVDPPGMNTSAVVNVLHHKWLITGVDKGYLIQCFMASVENGHDISTELNVNGTILTGETLSLASVPPTCIYSLRRDSPNGPIVKYALLGQTIYHRWECDGDDGKLLDKCIFANVTETVKLELIRIDEAHHGENRIVDPID</sequence>
<evidence type="ECO:0000256" key="5">
    <source>
        <dbReference type="ARBA" id="ARBA00022729"/>
    </source>
</evidence>
<feature type="region of interest" description="Disordered" evidence="8">
    <location>
        <begin position="60"/>
        <end position="114"/>
    </location>
</feature>
<keyword evidence="3" id="KW-1003">Cell membrane</keyword>
<name>A0A915BJ06_PARUN</name>
<evidence type="ECO:0000256" key="1">
    <source>
        <dbReference type="ARBA" id="ARBA00004251"/>
    </source>
</evidence>
<feature type="compositionally biased region" description="Polar residues" evidence="8">
    <location>
        <begin position="355"/>
        <end position="372"/>
    </location>
</feature>
<dbReference type="GO" id="GO:0005886">
    <property type="term" value="C:plasma membrane"/>
    <property type="evidence" value="ECO:0007669"/>
    <property type="project" value="UniProtKB-SubCell"/>
</dbReference>
<dbReference type="Proteomes" id="UP000887569">
    <property type="component" value="Unplaced"/>
</dbReference>
<feature type="region of interest" description="Disordered" evidence="8">
    <location>
        <begin position="288"/>
        <end position="389"/>
    </location>
</feature>
<dbReference type="Pfam" id="PF00092">
    <property type="entry name" value="VWA"/>
    <property type="match status" value="1"/>
</dbReference>
<feature type="domain" description="VWFA" evidence="9">
    <location>
        <begin position="460"/>
        <end position="635"/>
    </location>
</feature>
<evidence type="ECO:0000256" key="3">
    <source>
        <dbReference type="ARBA" id="ARBA00022475"/>
    </source>
</evidence>
<keyword evidence="7" id="KW-0472">Membrane</keyword>
<dbReference type="WBParaSite" id="PgR042_g054_t01">
    <property type="protein sequence ID" value="PgR042_g054_t01"/>
    <property type="gene ID" value="PgR042_g054"/>
</dbReference>
<evidence type="ECO:0000256" key="7">
    <source>
        <dbReference type="ARBA" id="ARBA00023136"/>
    </source>
</evidence>
<feature type="compositionally biased region" description="Polar residues" evidence="8">
    <location>
        <begin position="886"/>
        <end position="899"/>
    </location>
</feature>
<evidence type="ECO:0000256" key="8">
    <source>
        <dbReference type="SAM" id="MobiDB-lite"/>
    </source>
</evidence>
<keyword evidence="2" id="KW-0193">Cuticle</keyword>
<dbReference type="SMART" id="SM00241">
    <property type="entry name" value="ZP"/>
    <property type="match status" value="1"/>
</dbReference>
<evidence type="ECO:0000259" key="9">
    <source>
        <dbReference type="PROSITE" id="PS50234"/>
    </source>
</evidence>
<dbReference type="SMART" id="SM00327">
    <property type="entry name" value="VWA"/>
    <property type="match status" value="1"/>
</dbReference>
<feature type="compositionally biased region" description="Polar residues" evidence="8">
    <location>
        <begin position="752"/>
        <end position="770"/>
    </location>
</feature>
<feature type="region of interest" description="Disordered" evidence="8">
    <location>
        <begin position="723"/>
        <end position="772"/>
    </location>
</feature>
<dbReference type="Gene3D" id="3.40.50.410">
    <property type="entry name" value="von Willebrand factor, type A domain"/>
    <property type="match status" value="1"/>
</dbReference>
<dbReference type="PROSITE" id="PS51034">
    <property type="entry name" value="ZP_2"/>
    <property type="match status" value="1"/>
</dbReference>
<reference evidence="12" key="1">
    <citation type="submission" date="2022-11" db="UniProtKB">
        <authorList>
            <consortium name="WormBaseParasite"/>
        </authorList>
    </citation>
    <scope>IDENTIFICATION</scope>
</reference>
<keyword evidence="4" id="KW-0812">Transmembrane</keyword>
<protein>
    <submittedName>
        <fullName evidence="12">VWFA domain-containing protein</fullName>
    </submittedName>
</protein>
<feature type="region of interest" description="Disordered" evidence="8">
    <location>
        <begin position="882"/>
        <end position="903"/>
    </location>
</feature>
<dbReference type="Pfam" id="PF25301">
    <property type="entry name" value="CUT_C"/>
    <property type="match status" value="1"/>
</dbReference>
<keyword evidence="6" id="KW-1133">Transmembrane helix</keyword>
<feature type="compositionally biased region" description="Basic and acidic residues" evidence="8">
    <location>
        <begin position="60"/>
        <end position="75"/>
    </location>
</feature>
<feature type="region of interest" description="Disordered" evidence="8">
    <location>
        <begin position="964"/>
        <end position="988"/>
    </location>
</feature>
<dbReference type="PANTHER" id="PTHR22907:SF40">
    <property type="entry name" value="TRANSMEMBRANE PROTEIN-RELATED"/>
    <property type="match status" value="1"/>
</dbReference>
<feature type="compositionally biased region" description="Polar residues" evidence="8">
    <location>
        <begin position="726"/>
        <end position="739"/>
    </location>
</feature>
<evidence type="ECO:0000256" key="6">
    <source>
        <dbReference type="ARBA" id="ARBA00022989"/>
    </source>
</evidence>
<evidence type="ECO:0000256" key="2">
    <source>
        <dbReference type="ARBA" id="ARBA00022460"/>
    </source>
</evidence>
<keyword evidence="5" id="KW-0732">Signal</keyword>
<comment type="subcellular location">
    <subcellularLocation>
        <location evidence="1">Cell membrane</location>
        <topology evidence="1">Single-pass type I membrane protein</topology>
    </subcellularLocation>
</comment>
<dbReference type="InterPro" id="IPR036465">
    <property type="entry name" value="vWFA_dom_sf"/>
</dbReference>
<dbReference type="Pfam" id="PF25057">
    <property type="entry name" value="CUT_N"/>
    <property type="match status" value="1"/>
</dbReference>
<dbReference type="InterPro" id="IPR056953">
    <property type="entry name" value="CUT_N"/>
</dbReference>
<proteinExistence type="predicted"/>
<dbReference type="PROSITE" id="PS50234">
    <property type="entry name" value="VWFA"/>
    <property type="match status" value="1"/>
</dbReference>
<evidence type="ECO:0000313" key="12">
    <source>
        <dbReference type="WBParaSite" id="PgR042_g054_t01"/>
    </source>
</evidence>
<feature type="compositionally biased region" description="Polar residues" evidence="8">
    <location>
        <begin position="320"/>
        <end position="331"/>
    </location>
</feature>
<dbReference type="InterPro" id="IPR057475">
    <property type="entry name" value="CUT_C"/>
</dbReference>
<dbReference type="InterPro" id="IPR001507">
    <property type="entry name" value="ZP_dom"/>
</dbReference>
<dbReference type="InterPro" id="IPR002035">
    <property type="entry name" value="VWF_A"/>
</dbReference>
<feature type="region of interest" description="Disordered" evidence="8">
    <location>
        <begin position="224"/>
        <end position="243"/>
    </location>
</feature>
<organism evidence="11 12">
    <name type="scientific">Parascaris univalens</name>
    <name type="common">Nematode worm</name>
    <dbReference type="NCBI Taxonomy" id="6257"/>
    <lineage>
        <taxon>Eukaryota</taxon>
        <taxon>Metazoa</taxon>
        <taxon>Ecdysozoa</taxon>
        <taxon>Nematoda</taxon>
        <taxon>Chromadorea</taxon>
        <taxon>Rhabditida</taxon>
        <taxon>Spirurina</taxon>
        <taxon>Ascaridomorpha</taxon>
        <taxon>Ascaridoidea</taxon>
        <taxon>Ascarididae</taxon>
        <taxon>Parascaris</taxon>
    </lineage>
</organism>
<evidence type="ECO:0000313" key="11">
    <source>
        <dbReference type="Proteomes" id="UP000887569"/>
    </source>
</evidence>
<feature type="domain" description="ZP" evidence="10">
    <location>
        <begin position="1039"/>
        <end position="1243"/>
    </location>
</feature>
<dbReference type="SUPFAM" id="SSF53300">
    <property type="entry name" value="vWA-like"/>
    <property type="match status" value="1"/>
</dbReference>
<dbReference type="PRINTS" id="PR00453">
    <property type="entry name" value="VWFADOMAIN"/>
</dbReference>
<feature type="compositionally biased region" description="Low complexity" evidence="8">
    <location>
        <begin position="310"/>
        <end position="319"/>
    </location>
</feature>
<dbReference type="InterPro" id="IPR051962">
    <property type="entry name" value="Cuticlin"/>
</dbReference>
<feature type="region of interest" description="Disordered" evidence="8">
    <location>
        <begin position="804"/>
        <end position="835"/>
    </location>
</feature>